<comment type="caution">
    <text evidence="1">The sequence shown here is derived from an EMBL/GenBank/DDBJ whole genome shotgun (WGS) entry which is preliminary data.</text>
</comment>
<dbReference type="RefSeq" id="WP_033100793.1">
    <property type="nucleotide sequence ID" value="NZ_JACEIP010000025.1"/>
</dbReference>
<sequence>MKKDWKKVWYQVGMDNPWISEAYDPEFSVDMLAECKDHEDLWENLSHGNWCLGQGFHLGEICFINQIDGGDEWLVIKQNQPFESFTVSAMGKEKFLYNLKCIEKATLEQCRRLEYTDVELEEEEAV</sequence>
<reference evidence="1 2" key="1">
    <citation type="submission" date="2020-07" db="EMBL/GenBank/DDBJ databases">
        <authorList>
            <person name="Feng H."/>
        </authorList>
    </citation>
    <scope>NUCLEOTIDE SEQUENCE [LARGE SCALE GENOMIC DNA]</scope>
    <source>
        <strain evidence="2">s-11</strain>
    </source>
</reference>
<gene>
    <name evidence="1" type="ORF">H1164_13900</name>
</gene>
<evidence type="ECO:0000313" key="1">
    <source>
        <dbReference type="EMBL" id="MBA4543978.1"/>
    </source>
</evidence>
<dbReference type="Proteomes" id="UP000530514">
    <property type="component" value="Unassembled WGS sequence"/>
</dbReference>
<keyword evidence="2" id="KW-1185">Reference proteome</keyword>
<proteinExistence type="predicted"/>
<accession>A0A7W1XC81</accession>
<evidence type="ECO:0000313" key="2">
    <source>
        <dbReference type="Proteomes" id="UP000530514"/>
    </source>
</evidence>
<name>A0A7W1XC81_9BACL</name>
<protein>
    <submittedName>
        <fullName evidence="1">Uncharacterized protein</fullName>
    </submittedName>
</protein>
<organism evidence="1 2">
    <name type="scientific">Thermoactinomyces daqus</name>
    <dbReference type="NCBI Taxonomy" id="1329516"/>
    <lineage>
        <taxon>Bacteria</taxon>
        <taxon>Bacillati</taxon>
        <taxon>Bacillota</taxon>
        <taxon>Bacilli</taxon>
        <taxon>Bacillales</taxon>
        <taxon>Thermoactinomycetaceae</taxon>
        <taxon>Thermoactinomyces</taxon>
    </lineage>
</organism>
<dbReference type="AlphaFoldDB" id="A0A7W1XC81"/>
<dbReference type="OrthoDB" id="2088281at2"/>
<dbReference type="EMBL" id="JACEIP010000025">
    <property type="protein sequence ID" value="MBA4543978.1"/>
    <property type="molecule type" value="Genomic_DNA"/>
</dbReference>